<dbReference type="GO" id="GO:0005524">
    <property type="term" value="F:ATP binding"/>
    <property type="evidence" value="ECO:0007669"/>
    <property type="project" value="UniProtKB-KW"/>
</dbReference>
<dbReference type="Proteomes" id="UP000267342">
    <property type="component" value="Chromosome"/>
</dbReference>
<dbReference type="GO" id="GO:0046654">
    <property type="term" value="P:tetrahydrofolate biosynthetic process"/>
    <property type="evidence" value="ECO:0007669"/>
    <property type="project" value="UniProtKB-UniPathway"/>
</dbReference>
<keyword evidence="4" id="KW-0547">Nucleotide-binding</keyword>
<dbReference type="PANTHER" id="PTHR43071:SF2">
    <property type="entry name" value="2-AMINO-4-HYDROXY-6-HYDROXYMETHYLDIHYDROPTERIDINE PYROPHOSPHOKINASE"/>
    <property type="match status" value="1"/>
</dbReference>
<dbReference type="OrthoDB" id="9790168at2"/>
<dbReference type="Gene3D" id="3.30.70.560">
    <property type="entry name" value="7,8-Dihydro-6-hydroxymethylpterin-pyrophosphokinase HPPK"/>
    <property type="match status" value="1"/>
</dbReference>
<evidence type="ECO:0000256" key="2">
    <source>
        <dbReference type="ARBA" id="ARBA00013253"/>
    </source>
</evidence>
<evidence type="ECO:0000259" key="8">
    <source>
        <dbReference type="Pfam" id="PF01288"/>
    </source>
</evidence>
<evidence type="ECO:0000313" key="10">
    <source>
        <dbReference type="Proteomes" id="UP000267342"/>
    </source>
</evidence>
<keyword evidence="10" id="KW-1185">Reference proteome</keyword>
<dbReference type="STRING" id="1123510.GCA_000620025_00817"/>
<accession>A0A348HGR6</accession>
<name>A0A348HGR6_9GAMM</name>
<keyword evidence="7" id="KW-0289">Folate biosynthesis</keyword>
<dbReference type="Pfam" id="PF01288">
    <property type="entry name" value="HPPK"/>
    <property type="match status" value="1"/>
</dbReference>
<dbReference type="InterPro" id="IPR000550">
    <property type="entry name" value="Hppk"/>
</dbReference>
<dbReference type="GO" id="GO:0016301">
    <property type="term" value="F:kinase activity"/>
    <property type="evidence" value="ECO:0007669"/>
    <property type="project" value="UniProtKB-KW"/>
</dbReference>
<proteinExistence type="predicted"/>
<evidence type="ECO:0000313" key="9">
    <source>
        <dbReference type="EMBL" id="BBG30818.1"/>
    </source>
</evidence>
<evidence type="ECO:0000256" key="5">
    <source>
        <dbReference type="ARBA" id="ARBA00022777"/>
    </source>
</evidence>
<evidence type="ECO:0000256" key="7">
    <source>
        <dbReference type="ARBA" id="ARBA00022909"/>
    </source>
</evidence>
<protein>
    <recommendedName>
        <fullName evidence="2">2-amino-4-hydroxy-6-hydroxymethyldihydropteridine diphosphokinase</fullName>
        <ecNumber evidence="2">2.7.6.3</ecNumber>
    </recommendedName>
</protein>
<evidence type="ECO:0000256" key="1">
    <source>
        <dbReference type="ARBA" id="ARBA00005051"/>
    </source>
</evidence>
<dbReference type="GO" id="GO:0046656">
    <property type="term" value="P:folic acid biosynthetic process"/>
    <property type="evidence" value="ECO:0007669"/>
    <property type="project" value="UniProtKB-KW"/>
</dbReference>
<keyword evidence="3" id="KW-0808">Transferase</keyword>
<dbReference type="CDD" id="cd00483">
    <property type="entry name" value="HPPK"/>
    <property type="match status" value="1"/>
</dbReference>
<feature type="domain" description="7,8-dihydro-6-hydroxymethylpterin-pyrophosphokinase" evidence="8">
    <location>
        <begin position="5"/>
        <end position="130"/>
    </location>
</feature>
<dbReference type="GO" id="GO:0003848">
    <property type="term" value="F:2-amino-4-hydroxy-6-hydroxymethyldihydropteridine diphosphokinase activity"/>
    <property type="evidence" value="ECO:0007669"/>
    <property type="project" value="UniProtKB-EC"/>
</dbReference>
<dbReference type="NCBIfam" id="TIGR01498">
    <property type="entry name" value="folK"/>
    <property type="match status" value="1"/>
</dbReference>
<organism evidence="9 10">
    <name type="scientific">Zymobacter palmae</name>
    <dbReference type="NCBI Taxonomy" id="33074"/>
    <lineage>
        <taxon>Bacteria</taxon>
        <taxon>Pseudomonadati</taxon>
        <taxon>Pseudomonadota</taxon>
        <taxon>Gammaproteobacteria</taxon>
        <taxon>Oceanospirillales</taxon>
        <taxon>Halomonadaceae</taxon>
        <taxon>Zymobacter group</taxon>
        <taxon>Zymobacter</taxon>
    </lineage>
</organism>
<reference evidence="9 10" key="1">
    <citation type="submission" date="2018-09" db="EMBL/GenBank/DDBJ databases">
        <title>Zymobacter palmae IAM14233 (=T109) whole genome analysis.</title>
        <authorList>
            <person name="Yanase H."/>
        </authorList>
    </citation>
    <scope>NUCLEOTIDE SEQUENCE [LARGE SCALE GENOMIC DNA]</scope>
    <source>
        <strain evidence="9 10">IAM14233</strain>
    </source>
</reference>
<evidence type="ECO:0000256" key="3">
    <source>
        <dbReference type="ARBA" id="ARBA00022679"/>
    </source>
</evidence>
<keyword evidence="5" id="KW-0418">Kinase</keyword>
<dbReference type="AlphaFoldDB" id="A0A348HGR6"/>
<dbReference type="SUPFAM" id="SSF55083">
    <property type="entry name" value="6-hydroxymethyl-7,8-dihydropterin pyrophosphokinase, HPPK"/>
    <property type="match status" value="1"/>
</dbReference>
<evidence type="ECO:0000256" key="4">
    <source>
        <dbReference type="ARBA" id="ARBA00022741"/>
    </source>
</evidence>
<dbReference type="UniPathway" id="UPA00077">
    <property type="reaction ID" value="UER00155"/>
</dbReference>
<keyword evidence="6" id="KW-0067">ATP-binding</keyword>
<dbReference type="EC" id="2.7.6.3" evidence="2"/>
<comment type="pathway">
    <text evidence="1">Cofactor biosynthesis; tetrahydrofolate biosynthesis; 2-amino-4-hydroxy-6-hydroxymethyl-7,8-dihydropteridine diphosphate from 7,8-dihydroneopterin triphosphate: step 4/4.</text>
</comment>
<dbReference type="RefSeq" id="WP_027705931.1">
    <property type="nucleotide sequence ID" value="NZ_AP018933.1"/>
</dbReference>
<dbReference type="InterPro" id="IPR035907">
    <property type="entry name" value="Hppk_sf"/>
</dbReference>
<evidence type="ECO:0000256" key="6">
    <source>
        <dbReference type="ARBA" id="ARBA00022840"/>
    </source>
</evidence>
<dbReference type="KEGG" id="zpl:ZBT109_2074"/>
<dbReference type="PANTHER" id="PTHR43071">
    <property type="entry name" value="2-AMINO-4-HYDROXY-6-HYDROXYMETHYLDIHYDROPTERIDINE PYROPHOSPHOKINASE"/>
    <property type="match status" value="1"/>
</dbReference>
<gene>
    <name evidence="9" type="ORF">ZBT109_2074</name>
</gene>
<dbReference type="EMBL" id="AP018933">
    <property type="protein sequence ID" value="BBG30818.1"/>
    <property type="molecule type" value="Genomic_DNA"/>
</dbReference>
<sequence>MTLAVLGIGSNIGREHNIRTALDALSTALGPLALSPIVESDPVGYDSTSRFYNIVVGVETDQKFQEVKALCKRLERQSGRRTDEPRFSPKTLDIDVLLWGDEVTSGDQHPILPHPDIERFAHVLCPLALLYPDATHPVERVSYKALWEQRKADLPVLTVLPPSVLTHPAV</sequence>